<dbReference type="Pfam" id="PF17761">
    <property type="entry name" value="DUF1016_N"/>
    <property type="match status" value="1"/>
</dbReference>
<evidence type="ECO:0000259" key="2">
    <source>
        <dbReference type="Pfam" id="PF17761"/>
    </source>
</evidence>
<name>A0A0F5JMJ4_9BACT</name>
<dbReference type="Proteomes" id="UP000033035">
    <property type="component" value="Unassembled WGS sequence"/>
</dbReference>
<evidence type="ECO:0000259" key="1">
    <source>
        <dbReference type="Pfam" id="PF06250"/>
    </source>
</evidence>
<keyword evidence="4" id="KW-1185">Reference proteome</keyword>
<sequence>MGNKECLFESPALLTNVRQLIEQSRLRVASVVNSEISMLYWSVGKLISEDILKNERAEYGKQVVASLSQQLTLIYGKGWSEKQLRHCMRFFQVFPEKPIVSTLWRQLTWSHIKEVLPIEDGLKRDFYIEMCKMDRWSVRILRERIDSMLYERTVISQKPEETISSELQALKEEEKLSPDLVFKDPYFLDFLGLKDTYSENDLESAIIAELQSFIVEMGGDFAFLARQKRITVDNEDYYIDLLFFHRRLRCLVAVELKLGQFKASYKGQMELYLRWLERYEMMEGENQPIGLILCAGKSEEHVELMQLDKCNIRVADYLTKLPDKRILEEKLRLSIERAKVRLDNRSDKEK</sequence>
<evidence type="ECO:0008006" key="5">
    <source>
        <dbReference type="Google" id="ProtNLM"/>
    </source>
</evidence>
<dbReference type="EMBL" id="AQHW01000008">
    <property type="protein sequence ID" value="KKB58800.1"/>
    <property type="molecule type" value="Genomic_DNA"/>
</dbReference>
<evidence type="ECO:0000313" key="3">
    <source>
        <dbReference type="EMBL" id="KKB58800.1"/>
    </source>
</evidence>
<gene>
    <name evidence="3" type="ORF">HMPREF1536_01003</name>
</gene>
<dbReference type="RefSeq" id="WP_028730687.1">
    <property type="nucleotide sequence ID" value="NZ_KE386768.1"/>
</dbReference>
<organism evidence="3 4">
    <name type="scientific">Parabacteroides gordonii MS-1 = DSM 23371</name>
    <dbReference type="NCBI Taxonomy" id="1203610"/>
    <lineage>
        <taxon>Bacteria</taxon>
        <taxon>Pseudomonadati</taxon>
        <taxon>Bacteroidota</taxon>
        <taxon>Bacteroidia</taxon>
        <taxon>Bacteroidales</taxon>
        <taxon>Tannerellaceae</taxon>
        <taxon>Parabacteroides</taxon>
    </lineage>
</organism>
<protein>
    <recommendedName>
        <fullName evidence="5">Cytoplasmic protein</fullName>
    </recommendedName>
</protein>
<dbReference type="PANTHER" id="PTHR30547">
    <property type="entry name" value="UNCHARACTERIZED PROTEIN YHCG-RELATED"/>
    <property type="match status" value="1"/>
</dbReference>
<dbReference type="InterPro" id="IPR011856">
    <property type="entry name" value="tRNA_endonuc-like_dom_sf"/>
</dbReference>
<dbReference type="PANTHER" id="PTHR30547:SF5">
    <property type="entry name" value="NUCLEASE YHCG-RELATED"/>
    <property type="match status" value="1"/>
</dbReference>
<dbReference type="InterPro" id="IPR041527">
    <property type="entry name" value="YhcG_N"/>
</dbReference>
<reference evidence="3 4" key="1">
    <citation type="submission" date="2013-04" db="EMBL/GenBank/DDBJ databases">
        <title>The Genome Sequence of Parabacteroides gordonii DSM 23371.</title>
        <authorList>
            <consortium name="The Broad Institute Genomics Platform"/>
            <person name="Earl A."/>
            <person name="Ward D."/>
            <person name="Feldgarden M."/>
            <person name="Gevers D."/>
            <person name="Martens E."/>
            <person name="Sakamoto M."/>
            <person name="Benno Y."/>
            <person name="Suzuki N."/>
            <person name="Matsunaga N."/>
            <person name="Koshihara K."/>
            <person name="Seki M."/>
            <person name="Komiya H."/>
            <person name="Walker B."/>
            <person name="Young S."/>
            <person name="Zeng Q."/>
            <person name="Gargeya S."/>
            <person name="Fitzgerald M."/>
            <person name="Haas B."/>
            <person name="Abouelleil A."/>
            <person name="Allen A.W."/>
            <person name="Alvarado L."/>
            <person name="Arachchi H.M."/>
            <person name="Berlin A.M."/>
            <person name="Chapman S.B."/>
            <person name="Gainer-Dewar J."/>
            <person name="Goldberg J."/>
            <person name="Griggs A."/>
            <person name="Gujja S."/>
            <person name="Hansen M."/>
            <person name="Howarth C."/>
            <person name="Imamovic A."/>
            <person name="Ireland A."/>
            <person name="Larimer J."/>
            <person name="McCowan C."/>
            <person name="Murphy C."/>
            <person name="Pearson M."/>
            <person name="Poon T.W."/>
            <person name="Priest M."/>
            <person name="Roberts A."/>
            <person name="Saif S."/>
            <person name="Shea T."/>
            <person name="Sisk P."/>
            <person name="Sykes S."/>
            <person name="Wortman J."/>
            <person name="Nusbaum C."/>
            <person name="Birren B."/>
        </authorList>
    </citation>
    <scope>NUCLEOTIDE SEQUENCE [LARGE SCALE GENOMIC DNA]</scope>
    <source>
        <strain evidence="3 4">MS-1</strain>
    </source>
</reference>
<dbReference type="InterPro" id="IPR009362">
    <property type="entry name" value="YhcG_C"/>
</dbReference>
<dbReference type="GO" id="GO:0003676">
    <property type="term" value="F:nucleic acid binding"/>
    <property type="evidence" value="ECO:0007669"/>
    <property type="project" value="InterPro"/>
</dbReference>
<dbReference type="InterPro" id="IPR053148">
    <property type="entry name" value="PD-DEXK-like_domain"/>
</dbReference>
<evidence type="ECO:0000313" key="4">
    <source>
        <dbReference type="Proteomes" id="UP000033035"/>
    </source>
</evidence>
<dbReference type="Pfam" id="PF06250">
    <property type="entry name" value="YhcG_C"/>
    <property type="match status" value="1"/>
</dbReference>
<dbReference type="Gene3D" id="3.40.1350.10">
    <property type="match status" value="1"/>
</dbReference>
<dbReference type="PATRIC" id="fig|1203610.3.peg.1026"/>
<dbReference type="AlphaFoldDB" id="A0A0F5JMJ4"/>
<proteinExistence type="predicted"/>
<dbReference type="STRING" id="1203610.HMPREF1536_01003"/>
<dbReference type="HOGENOM" id="CLU_046640_1_1_10"/>
<feature type="domain" description="YhcG PDDEXK nuclease" evidence="1">
    <location>
        <begin position="181"/>
        <end position="330"/>
    </location>
</feature>
<feature type="domain" description="YhcG N-terminal" evidence="2">
    <location>
        <begin position="16"/>
        <end position="152"/>
    </location>
</feature>
<comment type="caution">
    <text evidence="3">The sequence shown here is derived from an EMBL/GenBank/DDBJ whole genome shotgun (WGS) entry which is preliminary data.</text>
</comment>
<accession>A0A0F5JMJ4</accession>